<evidence type="ECO:0000256" key="1">
    <source>
        <dbReference type="ARBA" id="ARBA00004141"/>
    </source>
</evidence>
<dbReference type="PANTHER" id="PTHR23291">
    <property type="entry name" value="BAX INHIBITOR-RELATED"/>
    <property type="match status" value="1"/>
</dbReference>
<dbReference type="AlphaFoldDB" id="A0A507C7D8"/>
<proteinExistence type="inferred from homology"/>
<sequence length="251" mass="28187">MSKAGSSGYAPLGGAPSYYQNEDLEGQAADKFGQTVAQSSVEVRLGFVRKVYSLLAAQLLLTTIFSAAFLYSPAVQDFSQNNSWLLFVSMFGSLGVLIALIWKRKSHPTNMWLLFTFTVLESYTVGNAVTFYDSETVLQAVVLTFALFFGLTLFTLQSKMDFTGLGPFLFGSLWLVIIAGFIEIFLPFNKMFDLFLALFIVILFCGYIVYDTQMIFERLSPDEYIIAAVELYLDLLNLFLAILRVLEDARR</sequence>
<feature type="transmembrane region" description="Helical" evidence="5">
    <location>
        <begin position="83"/>
        <end position="102"/>
    </location>
</feature>
<dbReference type="GO" id="GO:0016020">
    <property type="term" value="C:membrane"/>
    <property type="evidence" value="ECO:0007669"/>
    <property type="project" value="UniProtKB-SubCell"/>
</dbReference>
<gene>
    <name evidence="6" type="ORF">SmJEL517_g00545</name>
</gene>
<comment type="subcellular location">
    <subcellularLocation>
        <location evidence="1">Membrane</location>
        <topology evidence="1">Multi-pass membrane protein</topology>
    </subcellularLocation>
</comment>
<dbReference type="PANTHER" id="PTHR23291:SF50">
    <property type="entry name" value="PROTEIN LIFEGUARD 4"/>
    <property type="match status" value="1"/>
</dbReference>
<comment type="caution">
    <text evidence="6">The sequence shown here is derived from an EMBL/GenBank/DDBJ whole genome shotgun (WGS) entry which is preliminary data.</text>
</comment>
<dbReference type="RefSeq" id="XP_031027401.1">
    <property type="nucleotide sequence ID" value="XM_031166474.1"/>
</dbReference>
<protein>
    <submittedName>
        <fullName evidence="6">Uncharacterized protein</fullName>
    </submittedName>
</protein>
<evidence type="ECO:0000313" key="6">
    <source>
        <dbReference type="EMBL" id="TPX37490.1"/>
    </source>
</evidence>
<evidence type="ECO:0000256" key="2">
    <source>
        <dbReference type="ARBA" id="ARBA00022692"/>
    </source>
</evidence>
<feature type="transmembrane region" description="Helical" evidence="5">
    <location>
        <begin position="224"/>
        <end position="246"/>
    </location>
</feature>
<keyword evidence="4 5" id="KW-0472">Membrane</keyword>
<dbReference type="GeneID" id="42001771"/>
<reference evidence="6 7" key="1">
    <citation type="journal article" date="2019" name="Sci. Rep.">
        <title>Comparative genomics of chytrid fungi reveal insights into the obligate biotrophic and pathogenic lifestyle of Synchytrium endobioticum.</title>
        <authorList>
            <person name="van de Vossenberg B.T.L.H."/>
            <person name="Warris S."/>
            <person name="Nguyen H.D.T."/>
            <person name="van Gent-Pelzer M.P.E."/>
            <person name="Joly D.L."/>
            <person name="van de Geest H.C."/>
            <person name="Bonants P.J.M."/>
            <person name="Smith D.S."/>
            <person name="Levesque C.A."/>
            <person name="van der Lee T.A.J."/>
        </authorList>
    </citation>
    <scope>NUCLEOTIDE SEQUENCE [LARGE SCALE GENOMIC DNA]</scope>
    <source>
        <strain evidence="6 7">JEL517</strain>
    </source>
</reference>
<evidence type="ECO:0000313" key="7">
    <source>
        <dbReference type="Proteomes" id="UP000319731"/>
    </source>
</evidence>
<feature type="transmembrane region" description="Helical" evidence="5">
    <location>
        <begin position="168"/>
        <end position="188"/>
    </location>
</feature>
<feature type="transmembrane region" description="Helical" evidence="5">
    <location>
        <begin position="51"/>
        <end position="71"/>
    </location>
</feature>
<keyword evidence="3 5" id="KW-1133">Transmembrane helix</keyword>
<name>A0A507C7D8_9FUNG</name>
<dbReference type="Pfam" id="PF01027">
    <property type="entry name" value="Bax1-I"/>
    <property type="match status" value="1"/>
</dbReference>
<organism evidence="6 7">
    <name type="scientific">Synchytrium microbalum</name>
    <dbReference type="NCBI Taxonomy" id="1806994"/>
    <lineage>
        <taxon>Eukaryota</taxon>
        <taxon>Fungi</taxon>
        <taxon>Fungi incertae sedis</taxon>
        <taxon>Chytridiomycota</taxon>
        <taxon>Chytridiomycota incertae sedis</taxon>
        <taxon>Chytridiomycetes</taxon>
        <taxon>Synchytriales</taxon>
        <taxon>Synchytriaceae</taxon>
        <taxon>Synchytrium</taxon>
    </lineage>
</organism>
<keyword evidence="2 5" id="KW-0812">Transmembrane</keyword>
<evidence type="ECO:0000256" key="5">
    <source>
        <dbReference type="RuleBase" id="RU004379"/>
    </source>
</evidence>
<dbReference type="EMBL" id="QEAO01000002">
    <property type="protein sequence ID" value="TPX37490.1"/>
    <property type="molecule type" value="Genomic_DNA"/>
</dbReference>
<accession>A0A507C7D8</accession>
<evidence type="ECO:0000256" key="3">
    <source>
        <dbReference type="ARBA" id="ARBA00022989"/>
    </source>
</evidence>
<dbReference type="InterPro" id="IPR006214">
    <property type="entry name" value="Bax_inhibitor_1-related"/>
</dbReference>
<feature type="transmembrane region" description="Helical" evidence="5">
    <location>
        <begin position="137"/>
        <end position="156"/>
    </location>
</feature>
<dbReference type="OrthoDB" id="7933078at2759"/>
<keyword evidence="7" id="KW-1185">Reference proteome</keyword>
<comment type="similarity">
    <text evidence="5">Belongs to the BI1 family.</text>
</comment>
<evidence type="ECO:0000256" key="4">
    <source>
        <dbReference type="ARBA" id="ARBA00023136"/>
    </source>
</evidence>
<dbReference type="Proteomes" id="UP000319731">
    <property type="component" value="Unassembled WGS sequence"/>
</dbReference>
<feature type="transmembrane region" description="Helical" evidence="5">
    <location>
        <begin position="194"/>
        <end position="212"/>
    </location>
</feature>